<reference evidence="7 8" key="1">
    <citation type="submission" date="2013-03" db="EMBL/GenBank/DDBJ databases">
        <authorList>
            <person name="Le V."/>
        </authorList>
    </citation>
    <scope>NUCLEOTIDE SEQUENCE [LARGE SCALE GENOMIC DNA]</scope>
    <source>
        <strain evidence="7 8">BiD32</strain>
    </source>
</reference>
<dbReference type="EMBL" id="CAVK010000165">
    <property type="protein sequence ID" value="CCW19003.1"/>
    <property type="molecule type" value="Genomic_DNA"/>
</dbReference>
<dbReference type="InterPro" id="IPR014756">
    <property type="entry name" value="Ig_E-set"/>
</dbReference>
<dbReference type="InterPro" id="IPR013783">
    <property type="entry name" value="Ig-like_fold"/>
</dbReference>
<dbReference type="Gene3D" id="2.60.40.10">
    <property type="entry name" value="Immunoglobulins"/>
    <property type="match status" value="1"/>
</dbReference>
<keyword evidence="4" id="KW-0732">Signal</keyword>
<evidence type="ECO:0000313" key="8">
    <source>
        <dbReference type="Proteomes" id="UP000013201"/>
    </source>
</evidence>
<dbReference type="Pfam" id="PF04349">
    <property type="entry name" value="MdoG"/>
    <property type="match status" value="1"/>
</dbReference>
<dbReference type="SUPFAM" id="SSF74650">
    <property type="entry name" value="Galactose mutarotase-like"/>
    <property type="match status" value="1"/>
</dbReference>
<dbReference type="UniPathway" id="UPA00637"/>
<evidence type="ECO:0000259" key="6">
    <source>
        <dbReference type="Pfam" id="PF04349"/>
    </source>
</evidence>
<reference evidence="8" key="2">
    <citation type="submission" date="2013-04" db="EMBL/GenBank/DDBJ databases">
        <title>Bisphenol A degrading Sphingobium sp. strain BiD32.</title>
        <authorList>
            <person name="Nielsen J.L."/>
            <person name="Zhou N.A."/>
            <person name="Kjeldal H."/>
        </authorList>
    </citation>
    <scope>NUCLEOTIDE SEQUENCE [LARGE SCALE GENOMIC DNA]</scope>
    <source>
        <strain evidence="8">BiD32</strain>
    </source>
</reference>
<dbReference type="InterPro" id="IPR007444">
    <property type="entry name" value="Glucan_biosyn_MdoG_C"/>
</dbReference>
<dbReference type="GO" id="GO:0030246">
    <property type="term" value="F:carbohydrate binding"/>
    <property type="evidence" value="ECO:0007669"/>
    <property type="project" value="InterPro"/>
</dbReference>
<dbReference type="InterPro" id="IPR014438">
    <property type="entry name" value="Glucan_biosyn_MdoG/MdoD"/>
</dbReference>
<evidence type="ECO:0000256" key="3">
    <source>
        <dbReference type="ARBA" id="ARBA00009284"/>
    </source>
</evidence>
<comment type="pathway">
    <text evidence="2">Glycan metabolism; osmoregulated periplasmic glucan (OPG) biosynthesis.</text>
</comment>
<organism evidence="7 8">
    <name type="scientific">Sphingobium indicum BiD32</name>
    <dbReference type="NCBI Taxonomy" id="1301087"/>
    <lineage>
        <taxon>Bacteria</taxon>
        <taxon>Pseudomonadati</taxon>
        <taxon>Pseudomonadota</taxon>
        <taxon>Alphaproteobacteria</taxon>
        <taxon>Sphingomonadales</taxon>
        <taxon>Sphingomonadaceae</taxon>
        <taxon>Sphingobium</taxon>
    </lineage>
</organism>
<dbReference type="Proteomes" id="UP000013201">
    <property type="component" value="Unassembled WGS sequence"/>
</dbReference>
<dbReference type="PIRSF" id="PIRSF006281">
    <property type="entry name" value="MdoG"/>
    <property type="match status" value="1"/>
</dbReference>
<dbReference type="Gene3D" id="2.70.98.10">
    <property type="match status" value="1"/>
</dbReference>
<gene>
    <name evidence="7" type="ORF">EBBID32_33620</name>
</gene>
<proteinExistence type="inferred from homology"/>
<evidence type="ECO:0000256" key="2">
    <source>
        <dbReference type="ARBA" id="ARBA00005001"/>
    </source>
</evidence>
<evidence type="ECO:0000313" key="7">
    <source>
        <dbReference type="EMBL" id="CCW19003.1"/>
    </source>
</evidence>
<dbReference type="PANTHER" id="PTHR30504">
    <property type="entry name" value="GLUCANS BIOSYNTHESIS PROTEIN"/>
    <property type="match status" value="1"/>
</dbReference>
<evidence type="ECO:0000256" key="4">
    <source>
        <dbReference type="ARBA" id="ARBA00022729"/>
    </source>
</evidence>
<feature type="domain" description="Glucan biosynthesis periplasmic MdoG C-terminal" evidence="6">
    <location>
        <begin position="44"/>
        <end position="503"/>
    </location>
</feature>
<dbReference type="GO" id="GO:0030288">
    <property type="term" value="C:outer membrane-bounded periplasmic space"/>
    <property type="evidence" value="ECO:0007669"/>
    <property type="project" value="TreeGrafter"/>
</dbReference>
<protein>
    <submittedName>
        <fullName evidence="7">Glucans biosynthesis protein D</fullName>
    </submittedName>
</protein>
<keyword evidence="5" id="KW-0574">Periplasm</keyword>
<dbReference type="AlphaFoldDB" id="N1MUG4"/>
<dbReference type="InterPro" id="IPR011013">
    <property type="entry name" value="Gal_mutarotase_sf_dom"/>
</dbReference>
<evidence type="ECO:0000256" key="5">
    <source>
        <dbReference type="ARBA" id="ARBA00022764"/>
    </source>
</evidence>
<dbReference type="PANTHER" id="PTHR30504:SF3">
    <property type="entry name" value="GLUCANS BIOSYNTHESIS PROTEIN D"/>
    <property type="match status" value="1"/>
</dbReference>
<keyword evidence="8" id="KW-1185">Reference proteome</keyword>
<evidence type="ECO:0000256" key="1">
    <source>
        <dbReference type="ARBA" id="ARBA00004418"/>
    </source>
</evidence>
<comment type="similarity">
    <text evidence="3">Belongs to the OpgD/OpgG family.</text>
</comment>
<dbReference type="GO" id="GO:0003824">
    <property type="term" value="F:catalytic activity"/>
    <property type="evidence" value="ECO:0007669"/>
    <property type="project" value="InterPro"/>
</dbReference>
<comment type="subcellular location">
    <subcellularLocation>
        <location evidence="1">Periplasm</location>
    </subcellularLocation>
</comment>
<dbReference type="SUPFAM" id="SSF81296">
    <property type="entry name" value="E set domains"/>
    <property type="match status" value="1"/>
</dbReference>
<dbReference type="InterPro" id="IPR014718">
    <property type="entry name" value="GH-type_carb-bd"/>
</dbReference>
<dbReference type="GO" id="GO:0051274">
    <property type="term" value="P:beta-glucan biosynthetic process"/>
    <property type="evidence" value="ECO:0007669"/>
    <property type="project" value="TreeGrafter"/>
</dbReference>
<comment type="caution">
    <text evidence="7">The sequence shown here is derived from an EMBL/GenBank/DDBJ whole genome shotgun (WGS) entry which is preliminary data.</text>
</comment>
<name>N1MUG4_9SPHN</name>
<accession>N1MUG4</accession>
<sequence>MALAVMPFMMKAMTHINRRAMIAATGAALILPNRLMAQPATEPFSWERLVARAQRRARAPFAETPLHPGAQAIDYDALHQARFADDRTIWGDLPGDTGVRLFPLSRTAAQPVQIALVDKGRATPLRYDAAMFDAPANNPVKRLPPDAGFAGFRIMNAARDGDWLSFLGASYFRAPSPQKQFGLSARAIAINTGIAGKEEFPRFTHFWLERTGTSSVTIHALLDGASITGAFRFVSSLGADGVRQDVTAALFPRRAIPELGLMPMTSMFWYDQANRRQGTDWRPEIHDSDLLSIASGDGSVHARPLVNPAMPQVSAFAERDPKGFGLLQRDRDFAHYQDDGVFYDRRPSLWATPARPLGAGQVRLYSFPTDSEYTDNVAAYWTPDAAPVPGRRIDIGYRLDWSAAQNPAGTSLATVANMWRGRGDQPDAQRLVVDFAGVPQDVRPDLWTDLSGGTLIKAAGYPVLGQPGLFRAVIDLEVKSGVPTEVRLQLRANGRLLSEYVHYPITG</sequence>